<dbReference type="OrthoDB" id="333076at2"/>
<gene>
    <name evidence="1" type="ORF">NN4_36780</name>
</gene>
<organism evidence="1 2">
    <name type="scientific">Nocardia ninae NBRC 108245</name>
    <dbReference type="NCBI Taxonomy" id="1210091"/>
    <lineage>
        <taxon>Bacteria</taxon>
        <taxon>Bacillati</taxon>
        <taxon>Actinomycetota</taxon>
        <taxon>Actinomycetes</taxon>
        <taxon>Mycobacteriales</taxon>
        <taxon>Nocardiaceae</taxon>
        <taxon>Nocardia</taxon>
    </lineage>
</organism>
<keyword evidence="2" id="KW-1185">Reference proteome</keyword>
<comment type="caution">
    <text evidence="1">The sequence shown here is derived from an EMBL/GenBank/DDBJ whole genome shotgun (WGS) entry which is preliminary data.</text>
</comment>
<dbReference type="Proteomes" id="UP000321424">
    <property type="component" value="Unassembled WGS sequence"/>
</dbReference>
<name>A0A511MF06_9NOCA</name>
<dbReference type="AlphaFoldDB" id="A0A511MF06"/>
<protein>
    <submittedName>
        <fullName evidence="1">Uncharacterized protein</fullName>
    </submittedName>
</protein>
<evidence type="ECO:0000313" key="1">
    <source>
        <dbReference type="EMBL" id="GEM39159.1"/>
    </source>
</evidence>
<sequence>MNPIGPLGAADEGFNHQIVDTVATVGTSDLAWTEKVCAMACAPDGSVQLGFGLGQYKNRNVLDGYAGISRGVEQVTVRGSRTLAPTPEELSVGPIEYEIVEPLRKIRFRLAENDCQPVAFDWLFEAALPAQLEDRTHLRRGYRVMSDLVRYHQIGTASGWVSIDGQRSTFADWVSTRDHSWGVRYDVGVPLGDVESMELPPEVSFRMIWAPILMTRADGSRYGLHLHYQIVQMDGFFSKTVMGGVEHADGRFEKWKDLVPELSYDPDNRRLRGGLIRAITEDGTERVLTLETLSDTGFHLGAGLYFGFEGRHHGSWLGPGLHVDGERIEDCATYESARRLHQIRDTVVRVIDSTGATGVGNCQPIITGGDESLGLTKESSFM</sequence>
<dbReference type="RefSeq" id="WP_147132475.1">
    <property type="nucleotide sequence ID" value="NZ_BJXA01000022.1"/>
</dbReference>
<accession>A0A511MF06</accession>
<dbReference type="EMBL" id="BJXA01000022">
    <property type="protein sequence ID" value="GEM39159.1"/>
    <property type="molecule type" value="Genomic_DNA"/>
</dbReference>
<proteinExistence type="predicted"/>
<evidence type="ECO:0000313" key="2">
    <source>
        <dbReference type="Proteomes" id="UP000321424"/>
    </source>
</evidence>
<reference evidence="1 2" key="1">
    <citation type="submission" date="2019-07" db="EMBL/GenBank/DDBJ databases">
        <title>Whole genome shotgun sequence of Nocardia ninae NBRC 108245.</title>
        <authorList>
            <person name="Hosoyama A."/>
            <person name="Uohara A."/>
            <person name="Ohji S."/>
            <person name="Ichikawa N."/>
        </authorList>
    </citation>
    <scope>NUCLEOTIDE SEQUENCE [LARGE SCALE GENOMIC DNA]</scope>
    <source>
        <strain evidence="1 2">NBRC 108245</strain>
    </source>
</reference>